<reference evidence="16" key="1">
    <citation type="journal article" date="2019" name="Int. J. Syst. Evol. Microbiol.">
        <title>The Global Catalogue of Microorganisms (GCM) 10K type strain sequencing project: providing services to taxonomists for standard genome sequencing and annotation.</title>
        <authorList>
            <consortium name="The Broad Institute Genomics Platform"/>
            <consortium name="The Broad Institute Genome Sequencing Center for Infectious Disease"/>
            <person name="Wu L."/>
            <person name="Ma J."/>
        </authorList>
    </citation>
    <scope>NUCLEOTIDE SEQUENCE [LARGE SCALE GENOMIC DNA]</scope>
    <source>
        <strain evidence="16">CGMCC 4.1641</strain>
    </source>
</reference>
<feature type="transmembrane region" description="Helical" evidence="12">
    <location>
        <begin position="25"/>
        <end position="45"/>
    </location>
</feature>
<dbReference type="SUPFAM" id="SSF55874">
    <property type="entry name" value="ATPase domain of HSP90 chaperone/DNA topoisomerase II/histidine kinase"/>
    <property type="match status" value="1"/>
</dbReference>
<evidence type="ECO:0000256" key="12">
    <source>
        <dbReference type="SAM" id="Phobius"/>
    </source>
</evidence>
<dbReference type="CDD" id="cd06225">
    <property type="entry name" value="HAMP"/>
    <property type="match status" value="1"/>
</dbReference>
<dbReference type="PROSITE" id="PS50885">
    <property type="entry name" value="HAMP"/>
    <property type="match status" value="1"/>
</dbReference>
<feature type="domain" description="Histidine kinase" evidence="13">
    <location>
        <begin position="378"/>
        <end position="622"/>
    </location>
</feature>
<keyword evidence="6 15" id="KW-0808">Transferase</keyword>
<dbReference type="InterPro" id="IPR036890">
    <property type="entry name" value="HATPase_C_sf"/>
</dbReference>
<evidence type="ECO:0000256" key="10">
    <source>
        <dbReference type="ARBA" id="ARBA00023012"/>
    </source>
</evidence>
<keyword evidence="8 15" id="KW-0418">Kinase</keyword>
<dbReference type="EMBL" id="JBHSED010000006">
    <property type="protein sequence ID" value="MFC4302952.1"/>
    <property type="molecule type" value="Genomic_DNA"/>
</dbReference>
<name>A0ABV8S7W3_9BACL</name>
<evidence type="ECO:0000256" key="8">
    <source>
        <dbReference type="ARBA" id="ARBA00022777"/>
    </source>
</evidence>
<dbReference type="SMART" id="SM00387">
    <property type="entry name" value="HATPase_c"/>
    <property type="match status" value="1"/>
</dbReference>
<dbReference type="InterPro" id="IPR004358">
    <property type="entry name" value="Sig_transdc_His_kin-like_C"/>
</dbReference>
<comment type="caution">
    <text evidence="15">The sequence shown here is derived from an EMBL/GenBank/DDBJ whole genome shotgun (WGS) entry which is preliminary data.</text>
</comment>
<dbReference type="InterPro" id="IPR050640">
    <property type="entry name" value="Bact_2-comp_sensor_kinase"/>
</dbReference>
<feature type="domain" description="HAMP" evidence="14">
    <location>
        <begin position="343"/>
        <end position="395"/>
    </location>
</feature>
<evidence type="ECO:0000313" key="16">
    <source>
        <dbReference type="Proteomes" id="UP001595755"/>
    </source>
</evidence>
<keyword evidence="12" id="KW-1133">Transmembrane helix</keyword>
<evidence type="ECO:0000256" key="1">
    <source>
        <dbReference type="ARBA" id="ARBA00000085"/>
    </source>
</evidence>
<dbReference type="InterPro" id="IPR003594">
    <property type="entry name" value="HATPase_dom"/>
</dbReference>
<dbReference type="InterPro" id="IPR005467">
    <property type="entry name" value="His_kinase_dom"/>
</dbReference>
<feature type="transmembrane region" description="Helical" evidence="12">
    <location>
        <begin position="324"/>
        <end position="346"/>
    </location>
</feature>
<accession>A0ABV8S7W3</accession>
<evidence type="ECO:0000256" key="2">
    <source>
        <dbReference type="ARBA" id="ARBA00004651"/>
    </source>
</evidence>
<evidence type="ECO:0000259" key="14">
    <source>
        <dbReference type="PROSITE" id="PS50885"/>
    </source>
</evidence>
<dbReference type="InterPro" id="IPR010559">
    <property type="entry name" value="Sig_transdc_His_kin_internal"/>
</dbReference>
<keyword evidence="4" id="KW-1003">Cell membrane</keyword>
<dbReference type="Gene3D" id="6.10.340.10">
    <property type="match status" value="1"/>
</dbReference>
<dbReference type="GO" id="GO:0004673">
    <property type="term" value="F:protein histidine kinase activity"/>
    <property type="evidence" value="ECO:0007669"/>
    <property type="project" value="UniProtKB-EC"/>
</dbReference>
<comment type="subcellular location">
    <subcellularLocation>
        <location evidence="2">Cell membrane</location>
        <topology evidence="2">Multi-pass membrane protein</topology>
    </subcellularLocation>
</comment>
<evidence type="ECO:0000256" key="5">
    <source>
        <dbReference type="ARBA" id="ARBA00022553"/>
    </source>
</evidence>
<dbReference type="PANTHER" id="PTHR34220:SF7">
    <property type="entry name" value="SENSOR HISTIDINE KINASE YPDA"/>
    <property type="match status" value="1"/>
</dbReference>
<dbReference type="PRINTS" id="PR00344">
    <property type="entry name" value="BCTRLSENSOR"/>
</dbReference>
<protein>
    <recommendedName>
        <fullName evidence="3">histidine kinase</fullName>
        <ecNumber evidence="3">2.7.13.3</ecNumber>
    </recommendedName>
</protein>
<dbReference type="Pfam" id="PF02518">
    <property type="entry name" value="HATPase_c"/>
    <property type="match status" value="1"/>
</dbReference>
<keyword evidence="16" id="KW-1185">Reference proteome</keyword>
<dbReference type="InterPro" id="IPR003660">
    <property type="entry name" value="HAMP_dom"/>
</dbReference>
<sequence length="629" mass="71612">MQRYWKQKKEKLTFRLEQLSLQKRLVIAYIMIMLVPSILISLYIFRGLTGNTVQELQKNNENALEIEQINIKNNMETMTRAAQVTTSDPKVLDYIAQPNSFSVAELIDLDQLNLKAILRLQYNNPGIEMIRIFMSNPATNEMWPVLVHESRIQNEPWYETVMASDERDVWRLSRLNRDVTQPRLSDEEISKPKIVLYKELQRPQGTHVGILEIDMLLTNFMPNTFGPLQDVQSQMVVLDEYGNLIRSPANGFLDRYGVEDEILQKQFSQVKTDNSGKGSFKFNVSGVPFLGVYSFVEPLNAYMIKVASLKPVYDGINETRNRIIMANVILLVILTLATSFLNSFILKKLHVLTDSMKKVRQGDFGFDIPIRGGGEVGDLAHHFRKMLRKINELIADAVNKQAAAKEAELATLKNQIDSHFLYNTLENIKMMAEINDQREISNALTSLGSMMRYNMRWTSEYVRLRDELNHIENYIRIANIRFEDRIKLVTDIPERFLSQELLKMSLQPVIENAVQHGLSDKGLVIVIRAEIARDAMLISVTDDGTGIRPDRVQALNGRIQRSVGAAAGVERDAGDAPGRGNGIGLPNVHSRIQMHFGKDYGLQVESEPGSYTRVTLRIPHLILDGRLAK</sequence>
<keyword evidence="5" id="KW-0597">Phosphoprotein</keyword>
<keyword evidence="11 12" id="KW-0472">Membrane</keyword>
<dbReference type="Pfam" id="PF06580">
    <property type="entry name" value="His_kinase"/>
    <property type="match status" value="1"/>
</dbReference>
<evidence type="ECO:0000256" key="6">
    <source>
        <dbReference type="ARBA" id="ARBA00022679"/>
    </source>
</evidence>
<gene>
    <name evidence="15" type="ORF">ACFO1S_05770</name>
</gene>
<evidence type="ECO:0000256" key="9">
    <source>
        <dbReference type="ARBA" id="ARBA00022840"/>
    </source>
</evidence>
<dbReference type="EC" id="2.7.13.3" evidence="3"/>
<dbReference type="Proteomes" id="UP001595755">
    <property type="component" value="Unassembled WGS sequence"/>
</dbReference>
<evidence type="ECO:0000256" key="3">
    <source>
        <dbReference type="ARBA" id="ARBA00012438"/>
    </source>
</evidence>
<proteinExistence type="predicted"/>
<evidence type="ECO:0000259" key="13">
    <source>
        <dbReference type="PROSITE" id="PS50109"/>
    </source>
</evidence>
<evidence type="ECO:0000256" key="4">
    <source>
        <dbReference type="ARBA" id="ARBA00022475"/>
    </source>
</evidence>
<dbReference type="PROSITE" id="PS50109">
    <property type="entry name" value="HIS_KIN"/>
    <property type="match status" value="1"/>
</dbReference>
<keyword evidence="7" id="KW-0547">Nucleotide-binding</keyword>
<keyword evidence="10" id="KW-0902">Two-component regulatory system</keyword>
<dbReference type="Pfam" id="PF00672">
    <property type="entry name" value="HAMP"/>
    <property type="match status" value="1"/>
</dbReference>
<comment type="catalytic activity">
    <reaction evidence="1">
        <text>ATP + protein L-histidine = ADP + protein N-phospho-L-histidine.</text>
        <dbReference type="EC" id="2.7.13.3"/>
    </reaction>
</comment>
<dbReference type="SUPFAM" id="SSF158472">
    <property type="entry name" value="HAMP domain-like"/>
    <property type="match status" value="1"/>
</dbReference>
<organism evidence="15 16">
    <name type="scientific">Cohnella boryungensis</name>
    <dbReference type="NCBI Taxonomy" id="768479"/>
    <lineage>
        <taxon>Bacteria</taxon>
        <taxon>Bacillati</taxon>
        <taxon>Bacillota</taxon>
        <taxon>Bacilli</taxon>
        <taxon>Bacillales</taxon>
        <taxon>Paenibacillaceae</taxon>
        <taxon>Cohnella</taxon>
    </lineage>
</organism>
<evidence type="ECO:0000313" key="15">
    <source>
        <dbReference type="EMBL" id="MFC4302952.1"/>
    </source>
</evidence>
<keyword evidence="9" id="KW-0067">ATP-binding</keyword>
<evidence type="ECO:0000256" key="7">
    <source>
        <dbReference type="ARBA" id="ARBA00022741"/>
    </source>
</evidence>
<dbReference type="SMART" id="SM00304">
    <property type="entry name" value="HAMP"/>
    <property type="match status" value="1"/>
</dbReference>
<evidence type="ECO:0000256" key="11">
    <source>
        <dbReference type="ARBA" id="ARBA00023136"/>
    </source>
</evidence>
<dbReference type="Gene3D" id="3.30.565.10">
    <property type="entry name" value="Histidine kinase-like ATPase, C-terminal domain"/>
    <property type="match status" value="1"/>
</dbReference>
<keyword evidence="12" id="KW-0812">Transmembrane</keyword>
<dbReference type="PANTHER" id="PTHR34220">
    <property type="entry name" value="SENSOR HISTIDINE KINASE YPDA"/>
    <property type="match status" value="1"/>
</dbReference>
<dbReference type="RefSeq" id="WP_204606100.1">
    <property type="nucleotide sequence ID" value="NZ_JBHSED010000006.1"/>
</dbReference>